<dbReference type="PANTHER" id="PTHR10000">
    <property type="entry name" value="PHOSPHOSERINE PHOSPHATASE"/>
    <property type="match status" value="1"/>
</dbReference>
<dbReference type="Pfam" id="PF08282">
    <property type="entry name" value="Hydrolase_3"/>
    <property type="match status" value="1"/>
</dbReference>
<evidence type="ECO:0000313" key="1">
    <source>
        <dbReference type="EMBL" id="VDG26610.1"/>
    </source>
</evidence>
<accession>A0A660E1I9</accession>
<reference evidence="1 2" key="1">
    <citation type="submission" date="2018-11" db="EMBL/GenBank/DDBJ databases">
        <authorList>
            <person name="Wuyts S."/>
        </authorList>
    </citation>
    <scope>NUCLEOTIDE SEQUENCE [LARGE SCALE GENOMIC DNA]</scope>
    <source>
        <strain evidence="1">Lactobacillus mudanjiangensis AMBF249</strain>
    </source>
</reference>
<keyword evidence="2" id="KW-1185">Reference proteome</keyword>
<dbReference type="OrthoDB" id="9810101at2"/>
<organism evidence="1 2">
    <name type="scientific">Lactiplantibacillus mudanjiangensis</name>
    <dbReference type="NCBI Taxonomy" id="1296538"/>
    <lineage>
        <taxon>Bacteria</taxon>
        <taxon>Bacillati</taxon>
        <taxon>Bacillota</taxon>
        <taxon>Bacilli</taxon>
        <taxon>Lactobacillales</taxon>
        <taxon>Lactobacillaceae</taxon>
        <taxon>Lactiplantibacillus</taxon>
    </lineage>
</organism>
<proteinExistence type="predicted"/>
<dbReference type="SUPFAM" id="SSF56784">
    <property type="entry name" value="HAD-like"/>
    <property type="match status" value="1"/>
</dbReference>
<dbReference type="InterPro" id="IPR036412">
    <property type="entry name" value="HAD-like_sf"/>
</dbReference>
<dbReference type="GO" id="GO:0000287">
    <property type="term" value="F:magnesium ion binding"/>
    <property type="evidence" value="ECO:0007669"/>
    <property type="project" value="TreeGrafter"/>
</dbReference>
<dbReference type="PANTHER" id="PTHR10000:SF23">
    <property type="entry name" value="5-AMINO-6-(5-PHOSPHO-D-RIBITYLAMINO)URACIL PHOSPHATASE YITU"/>
    <property type="match status" value="1"/>
</dbReference>
<keyword evidence="1" id="KW-0378">Hydrolase</keyword>
<dbReference type="Gene3D" id="3.30.1240.10">
    <property type="match status" value="1"/>
</dbReference>
<sequence>MTYLICSDVDGALMVNHTMLTPNTHQTLKQVIAQGHQVYLVSGRMLPLARQAANNIDPAVKVIAADGATYEQGNNLVNAHLTNKQLKTIYQITLSNHCRVYFFETNRIYYTGDKVPYEAAATQAHMNLPAELSTMPLIGPEFLTNLGDHITNAIVYGEPTNLALVRQLLVDLTNLNLTSADHHLEVVPAHIDRATALAAIQRVTGIDRAHTIVFGSTLDDLGMFKLADHSVAMGNANLALKQAATDVTLANDQDGIAVFLQDFFNLNENRAHG</sequence>
<dbReference type="NCBIfam" id="TIGR01484">
    <property type="entry name" value="HAD-SF-IIB"/>
    <property type="match status" value="1"/>
</dbReference>
<dbReference type="AlphaFoldDB" id="A0A660E1I9"/>
<dbReference type="InterPro" id="IPR006379">
    <property type="entry name" value="HAD-SF_hydro_IIB"/>
</dbReference>
<dbReference type="Proteomes" id="UP000289996">
    <property type="component" value="Unassembled WGS sequence"/>
</dbReference>
<dbReference type="EMBL" id="UYIG01000001">
    <property type="protein sequence ID" value="VDG26610.1"/>
    <property type="molecule type" value="Genomic_DNA"/>
</dbReference>
<evidence type="ECO:0000313" key="2">
    <source>
        <dbReference type="Proteomes" id="UP000289996"/>
    </source>
</evidence>
<protein>
    <submittedName>
        <fullName evidence="1">Cof-type HAD-IIB family hydrolase [Lactobacillus sp.]</fullName>
    </submittedName>
</protein>
<name>A0A660E1I9_9LACO</name>
<dbReference type="InterPro" id="IPR023214">
    <property type="entry name" value="HAD_sf"/>
</dbReference>
<dbReference type="Gene3D" id="3.40.50.1000">
    <property type="entry name" value="HAD superfamily/HAD-like"/>
    <property type="match status" value="1"/>
</dbReference>
<dbReference type="GO" id="GO:0005829">
    <property type="term" value="C:cytosol"/>
    <property type="evidence" value="ECO:0007669"/>
    <property type="project" value="TreeGrafter"/>
</dbReference>
<dbReference type="GO" id="GO:0016791">
    <property type="term" value="F:phosphatase activity"/>
    <property type="evidence" value="ECO:0007669"/>
    <property type="project" value="TreeGrafter"/>
</dbReference>
<gene>
    <name evidence="1" type="ORF">MUDAN_MDHGFNIF_00049</name>
</gene>
<dbReference type="RefSeq" id="WP_130844396.1">
    <property type="nucleotide sequence ID" value="NZ_BJDY01000003.1"/>
</dbReference>